<dbReference type="Proteomes" id="UP000011134">
    <property type="component" value="Unassembled WGS sequence"/>
</dbReference>
<gene>
    <name evidence="2" type="ORF">C942_02001</name>
</gene>
<keyword evidence="3" id="KW-1185">Reference proteome</keyword>
<dbReference type="PATRIC" id="fig|1056511.3.peg.3077"/>
<accession>L8J7X8</accession>
<dbReference type="Pfam" id="PF11355">
    <property type="entry name" value="DUF3157"/>
    <property type="match status" value="1"/>
</dbReference>
<comment type="caution">
    <text evidence="2">The sequence shown here is derived from an EMBL/GenBank/DDBJ whole genome shotgun (WGS) entry which is preliminary data.</text>
</comment>
<evidence type="ECO:0000313" key="3">
    <source>
        <dbReference type="Proteomes" id="UP000011134"/>
    </source>
</evidence>
<keyword evidence="1" id="KW-0732">Signal</keyword>
<dbReference type="RefSeq" id="WP_007467052.1">
    <property type="nucleotide sequence ID" value="NZ_AMZO01000021.1"/>
</dbReference>
<feature type="signal peptide" evidence="1">
    <location>
        <begin position="1"/>
        <end position="29"/>
    </location>
</feature>
<feature type="chain" id="PRO_5003993027" description="DUF3157 domain-containing protein" evidence="1">
    <location>
        <begin position="30"/>
        <end position="221"/>
    </location>
</feature>
<evidence type="ECO:0000256" key="1">
    <source>
        <dbReference type="SAM" id="SignalP"/>
    </source>
</evidence>
<dbReference type="EMBL" id="AMZO01000021">
    <property type="protein sequence ID" value="ELR64911.1"/>
    <property type="molecule type" value="Genomic_DNA"/>
</dbReference>
<dbReference type="AlphaFoldDB" id="L8J7X8"/>
<organism evidence="2 3">
    <name type="scientific">Photobacterium marinum</name>
    <dbReference type="NCBI Taxonomy" id="1056511"/>
    <lineage>
        <taxon>Bacteria</taxon>
        <taxon>Pseudomonadati</taxon>
        <taxon>Pseudomonadota</taxon>
        <taxon>Gammaproteobacteria</taxon>
        <taxon>Vibrionales</taxon>
        <taxon>Vibrionaceae</taxon>
        <taxon>Photobacterium</taxon>
    </lineage>
</organism>
<dbReference type="InterPro" id="IPR021501">
    <property type="entry name" value="DUF3157"/>
</dbReference>
<protein>
    <recommendedName>
        <fullName evidence="4">DUF3157 domain-containing protein</fullName>
    </recommendedName>
</protein>
<sequence length="221" mass="24238">MRKLNRICSVLPKLLIGLTMTAMASSAMAAPKVATLEDGRQVILHDDFTWQYVVPVEQRQHPESKPVESSATSTPVKAAPVVAAPVSAPIAAVPVVVPVKTVVQGVKVVPGANKNVQQLSRSGVDVLLRPATYRNGELVIPTSLTNQGTESVVLVEMQVRLSDEKGQELAQLKDKIWTSVKRMPETYFRPKTQREGKELKVSVPKAESYIIEAEIIEVEHW</sequence>
<evidence type="ECO:0000313" key="2">
    <source>
        <dbReference type="EMBL" id="ELR64911.1"/>
    </source>
</evidence>
<reference evidence="2 3" key="1">
    <citation type="submission" date="2012-12" db="EMBL/GenBank/DDBJ databases">
        <title>Genome Assembly of Photobacterium sp. AK15.</title>
        <authorList>
            <person name="Khatri I."/>
            <person name="Vaidya B."/>
            <person name="Srinivas T.N.R."/>
            <person name="Subramanian S."/>
            <person name="Pinnaka A."/>
        </authorList>
    </citation>
    <scope>NUCLEOTIDE SEQUENCE [LARGE SCALE GENOMIC DNA]</scope>
    <source>
        <strain evidence="2 3">AK15</strain>
    </source>
</reference>
<name>L8J7X8_9GAMM</name>
<evidence type="ECO:0008006" key="4">
    <source>
        <dbReference type="Google" id="ProtNLM"/>
    </source>
</evidence>
<proteinExistence type="predicted"/>